<feature type="compositionally biased region" description="Basic and acidic residues" evidence="10">
    <location>
        <begin position="135"/>
        <end position="144"/>
    </location>
</feature>
<reference evidence="14" key="1">
    <citation type="submission" date="2010-07" db="EMBL/GenBank/DDBJ databases">
        <title>The genome sequence of Gaeumannomyces graminis var. tritici strain R3-111a-1.</title>
        <authorList>
            <consortium name="The Broad Institute Genome Sequencing Platform"/>
            <person name="Ma L.-J."/>
            <person name="Dead R."/>
            <person name="Young S."/>
            <person name="Zeng Q."/>
            <person name="Koehrsen M."/>
            <person name="Alvarado L."/>
            <person name="Berlin A."/>
            <person name="Chapman S.B."/>
            <person name="Chen Z."/>
            <person name="Freedman E."/>
            <person name="Gellesch M."/>
            <person name="Goldberg J."/>
            <person name="Griggs A."/>
            <person name="Gujja S."/>
            <person name="Heilman E.R."/>
            <person name="Heiman D."/>
            <person name="Hepburn T."/>
            <person name="Howarth C."/>
            <person name="Jen D."/>
            <person name="Larson L."/>
            <person name="Mehta T."/>
            <person name="Neiman D."/>
            <person name="Pearson M."/>
            <person name="Roberts A."/>
            <person name="Saif S."/>
            <person name="Shea T."/>
            <person name="Shenoy N."/>
            <person name="Sisk P."/>
            <person name="Stolte C."/>
            <person name="Sykes S."/>
            <person name="Walk T."/>
            <person name="White J."/>
            <person name="Yandava C."/>
            <person name="Haas B."/>
            <person name="Nusbaum C."/>
            <person name="Birren B."/>
        </authorList>
    </citation>
    <scope>NUCLEOTIDE SEQUENCE [LARGE SCALE GENOMIC DNA]</scope>
    <source>
        <strain evidence="14">R3-111a-1</strain>
    </source>
</reference>
<dbReference type="VEuPathDB" id="FungiDB:GGTG_08063"/>
<name>J3P3H7_GAET3</name>
<evidence type="ECO:0000313" key="14">
    <source>
        <dbReference type="Proteomes" id="UP000006039"/>
    </source>
</evidence>
<reference evidence="12" key="3">
    <citation type="submission" date="2010-09" db="EMBL/GenBank/DDBJ databases">
        <title>Annotation of Gaeumannomyces graminis var. tritici R3-111a-1.</title>
        <authorList>
            <consortium name="The Broad Institute Genome Sequencing Platform"/>
            <person name="Ma L.-J."/>
            <person name="Dead R."/>
            <person name="Young S.K."/>
            <person name="Zeng Q."/>
            <person name="Gargeya S."/>
            <person name="Fitzgerald M."/>
            <person name="Haas B."/>
            <person name="Abouelleil A."/>
            <person name="Alvarado L."/>
            <person name="Arachchi H.M."/>
            <person name="Berlin A."/>
            <person name="Brown A."/>
            <person name="Chapman S.B."/>
            <person name="Chen Z."/>
            <person name="Dunbar C."/>
            <person name="Freedman E."/>
            <person name="Gearin G."/>
            <person name="Gellesch M."/>
            <person name="Goldberg J."/>
            <person name="Griggs A."/>
            <person name="Gujja S."/>
            <person name="Heiman D."/>
            <person name="Howarth C."/>
            <person name="Larson L."/>
            <person name="Lui A."/>
            <person name="MacDonald P.J.P."/>
            <person name="Mehta T."/>
            <person name="Montmayeur A."/>
            <person name="Murphy C."/>
            <person name="Neiman D."/>
            <person name="Pearson M."/>
            <person name="Priest M."/>
            <person name="Roberts A."/>
            <person name="Saif S."/>
            <person name="Shea T."/>
            <person name="Shenoy N."/>
            <person name="Sisk P."/>
            <person name="Stolte C."/>
            <person name="Sykes S."/>
            <person name="Yandava C."/>
            <person name="Wortman J."/>
            <person name="Nusbaum C."/>
            <person name="Birren B."/>
        </authorList>
    </citation>
    <scope>NUCLEOTIDE SEQUENCE</scope>
    <source>
        <strain evidence="12">R3-111a-1</strain>
    </source>
</reference>
<dbReference type="RefSeq" id="XP_009224163.1">
    <property type="nucleotide sequence ID" value="XM_009225899.1"/>
</dbReference>
<accession>J3P3H7</accession>
<feature type="transmembrane region" description="Helical" evidence="11">
    <location>
        <begin position="269"/>
        <end position="291"/>
    </location>
</feature>
<comment type="similarity">
    <text evidence="2">Belongs to the MDM31/MDM32 family.</text>
</comment>
<evidence type="ECO:0000256" key="6">
    <source>
        <dbReference type="ARBA" id="ARBA00022989"/>
    </source>
</evidence>
<dbReference type="InterPro" id="IPR012571">
    <property type="entry name" value="Mdm31/Mdm32"/>
</dbReference>
<reference evidence="13" key="5">
    <citation type="submission" date="2018-04" db="UniProtKB">
        <authorList>
            <consortium name="EnsemblFungi"/>
        </authorList>
    </citation>
    <scope>IDENTIFICATION</scope>
    <source>
        <strain evidence="13">R3-111a-1</strain>
    </source>
</reference>
<reference evidence="13" key="4">
    <citation type="journal article" date="2015" name="G3 (Bethesda)">
        <title>Genome sequences of three phytopathogenic species of the Magnaporthaceae family of fungi.</title>
        <authorList>
            <person name="Okagaki L.H."/>
            <person name="Nunes C.C."/>
            <person name="Sailsbery J."/>
            <person name="Clay B."/>
            <person name="Brown D."/>
            <person name="John T."/>
            <person name="Oh Y."/>
            <person name="Young N."/>
            <person name="Fitzgerald M."/>
            <person name="Haas B.J."/>
            <person name="Zeng Q."/>
            <person name="Young S."/>
            <person name="Adiconis X."/>
            <person name="Fan L."/>
            <person name="Levin J.Z."/>
            <person name="Mitchell T.K."/>
            <person name="Okubara P.A."/>
            <person name="Farman M.L."/>
            <person name="Kohn L.M."/>
            <person name="Birren B."/>
            <person name="Ma L.-J."/>
            <person name="Dean R.A."/>
        </authorList>
    </citation>
    <scope>NUCLEOTIDE SEQUENCE</scope>
    <source>
        <strain evidence="13">R3-111a-1</strain>
    </source>
</reference>
<dbReference type="FunCoup" id="J3P3H7">
    <property type="interactions" value="28"/>
</dbReference>
<protein>
    <submittedName>
        <fullName evidence="12">Mitochondrial distribution and morphology protein 31</fullName>
    </submittedName>
</protein>
<keyword evidence="14" id="KW-1185">Reference proteome</keyword>
<dbReference type="GO" id="GO:0007005">
    <property type="term" value="P:mitochondrion organization"/>
    <property type="evidence" value="ECO:0007669"/>
    <property type="project" value="InterPro"/>
</dbReference>
<dbReference type="PANTHER" id="PTHR31068:SF0">
    <property type="entry name" value="MITOCHONDRIAL DISTRIBUTION AND MORPHOLOGY PROTEIN 31"/>
    <property type="match status" value="1"/>
</dbReference>
<dbReference type="eggNOG" id="ENOG502QQJG">
    <property type="taxonomic scope" value="Eukaryota"/>
</dbReference>
<dbReference type="GO" id="GO:0000001">
    <property type="term" value="P:mitochondrion inheritance"/>
    <property type="evidence" value="ECO:0007669"/>
    <property type="project" value="InterPro"/>
</dbReference>
<dbReference type="OrthoDB" id="17678at2759"/>
<keyword evidence="6 11" id="KW-1133">Transmembrane helix</keyword>
<feature type="compositionally biased region" description="Polar residues" evidence="10">
    <location>
        <begin position="166"/>
        <end position="178"/>
    </location>
</feature>
<feature type="compositionally biased region" description="Basic and acidic residues" evidence="10">
    <location>
        <begin position="627"/>
        <end position="638"/>
    </location>
</feature>
<evidence type="ECO:0000256" key="5">
    <source>
        <dbReference type="ARBA" id="ARBA00022946"/>
    </source>
</evidence>
<feature type="region of interest" description="Disordered" evidence="10">
    <location>
        <begin position="627"/>
        <end position="666"/>
    </location>
</feature>
<reference evidence="12" key="2">
    <citation type="submission" date="2010-07" db="EMBL/GenBank/DDBJ databases">
        <authorList>
            <consortium name="The Broad Institute Genome Sequencing Platform"/>
            <consortium name="Broad Institute Genome Sequencing Center for Infectious Disease"/>
            <person name="Ma L.-J."/>
            <person name="Dead R."/>
            <person name="Young S."/>
            <person name="Zeng Q."/>
            <person name="Koehrsen M."/>
            <person name="Alvarado L."/>
            <person name="Berlin A."/>
            <person name="Chapman S.B."/>
            <person name="Chen Z."/>
            <person name="Freedman E."/>
            <person name="Gellesch M."/>
            <person name="Goldberg J."/>
            <person name="Griggs A."/>
            <person name="Gujja S."/>
            <person name="Heilman E.R."/>
            <person name="Heiman D."/>
            <person name="Hepburn T."/>
            <person name="Howarth C."/>
            <person name="Jen D."/>
            <person name="Larson L."/>
            <person name="Mehta T."/>
            <person name="Neiman D."/>
            <person name="Pearson M."/>
            <person name="Roberts A."/>
            <person name="Saif S."/>
            <person name="Shea T."/>
            <person name="Shenoy N."/>
            <person name="Sisk P."/>
            <person name="Stolte C."/>
            <person name="Sykes S."/>
            <person name="Walk T."/>
            <person name="White J."/>
            <person name="Yandava C."/>
            <person name="Haas B."/>
            <person name="Nusbaum C."/>
            <person name="Birren B."/>
        </authorList>
    </citation>
    <scope>NUCLEOTIDE SEQUENCE</scope>
    <source>
        <strain evidence="12">R3-111a-1</strain>
    </source>
</reference>
<evidence type="ECO:0000256" key="11">
    <source>
        <dbReference type="SAM" id="Phobius"/>
    </source>
</evidence>
<evidence type="ECO:0000313" key="12">
    <source>
        <dbReference type="EMBL" id="EJT74219.1"/>
    </source>
</evidence>
<keyword evidence="8 11" id="KW-0472">Membrane</keyword>
<feature type="region of interest" description="Disordered" evidence="10">
    <location>
        <begin position="133"/>
        <end position="201"/>
    </location>
</feature>
<organism evidence="12">
    <name type="scientific">Gaeumannomyces tritici (strain R3-111a-1)</name>
    <name type="common">Wheat and barley take-all root rot fungus</name>
    <name type="synonym">Gaeumannomyces graminis var. tritici</name>
    <dbReference type="NCBI Taxonomy" id="644352"/>
    <lineage>
        <taxon>Eukaryota</taxon>
        <taxon>Fungi</taxon>
        <taxon>Dikarya</taxon>
        <taxon>Ascomycota</taxon>
        <taxon>Pezizomycotina</taxon>
        <taxon>Sordariomycetes</taxon>
        <taxon>Sordariomycetidae</taxon>
        <taxon>Magnaporthales</taxon>
        <taxon>Magnaporthaceae</taxon>
        <taxon>Gaeumannomyces</taxon>
    </lineage>
</organism>
<feature type="transmembrane region" description="Helical" evidence="11">
    <location>
        <begin position="766"/>
        <end position="784"/>
    </location>
</feature>
<evidence type="ECO:0000256" key="3">
    <source>
        <dbReference type="ARBA" id="ARBA00022692"/>
    </source>
</evidence>
<sequence length="787" mass="87167">MPPSTPSSQLRRQLWAAVRDSAAAALRRRPRLQPASSLPSCAGRPSPHPPSITGPLHSPPRFAPGHVRRSCTSGSLLLLGLSSPSSSPTQTVVASCTAAAAADAALGSPAWPRSKSGFALATARQAWRRGVHTGRGHDVQDAGAKDSAGTTSATSPKRPESRIDNDTNPAAATQSNGNRPGAPEQSEQPILPQPPLEPESLTDSMSKYLHLPHLPKMPHRPSKEELLSAANGFWERLKVRFKWLSIRSMRPYNADEWGAFVSWFMLGNLMWILVGTTTFFSLIILLVNTVLAQETLAKKVGDYLTKSAGVTVVFESAIVPRWKDGVITFRNVFVSRRPGQLKSSVKKGSSTNAAAEAAAAARQGQADSQATEVDDGNYTQFDVTINTVNVTLSFYKWWNGTGLLKDVEVKGVRGVMDRTSVRWPDVPMDPLSYRHEHQPGDFEIEHFKLEDLLVTVHQPNGFRPFPVSIYSCELPQLRKRWLFHDFLYANHMSGSFDGSLFTIHPRQIHGVPTGDHGHSAEHMGESGAWKKFSRMRIDGLKIDHLNRGVQGPFGWIYEGNVDMVADLMFPADEEDSIGKVVSEFYEKMEDAVSRNRYIRILDKNLRIDRTKNPGTFIPMVFNTDSKGHVSDTTSDHVPDPTPGEYTPFTPSSQLEPPPSPSDDEPPRYLVMDLRVHLNDVRAAVPLFTQDISYIKQPLVRPIVAYINAKRTYIPISCRIVKRISDLDGSWTVYDCGMMDDLSAEVYDAFARDVEDQHSRVRRLKKVGFWTLSMVVHALLAGVAGDLI</sequence>
<keyword evidence="3 11" id="KW-0812">Transmembrane</keyword>
<evidence type="ECO:0000256" key="4">
    <source>
        <dbReference type="ARBA" id="ARBA00022792"/>
    </source>
</evidence>
<dbReference type="AlphaFoldDB" id="J3P3H7"/>
<dbReference type="STRING" id="644352.J3P3H7"/>
<feature type="compositionally biased region" description="Pro residues" evidence="10">
    <location>
        <begin position="46"/>
        <end position="62"/>
    </location>
</feature>
<proteinExistence type="inferred from homology"/>
<dbReference type="Pfam" id="PF08118">
    <property type="entry name" value="MDM31_MDM32"/>
    <property type="match status" value="1"/>
</dbReference>
<dbReference type="EnsemblFungi" id="EJT74219">
    <property type="protein sequence ID" value="EJT74219"/>
    <property type="gene ID" value="GGTG_08063"/>
</dbReference>
<evidence type="ECO:0000313" key="13">
    <source>
        <dbReference type="EnsemblFungi" id="EJT74219"/>
    </source>
</evidence>
<evidence type="ECO:0000256" key="2">
    <source>
        <dbReference type="ARBA" id="ARBA00005687"/>
    </source>
</evidence>
<evidence type="ECO:0000256" key="10">
    <source>
        <dbReference type="SAM" id="MobiDB-lite"/>
    </source>
</evidence>
<keyword evidence="5" id="KW-0809">Transit peptide</keyword>
<keyword evidence="7" id="KW-0496">Mitochondrion</keyword>
<comment type="subcellular location">
    <subcellularLocation>
        <location evidence="1">Mitochondrion inner membrane</location>
    </subcellularLocation>
</comment>
<dbReference type="HOGENOM" id="CLU_016236_1_0_1"/>
<evidence type="ECO:0000256" key="1">
    <source>
        <dbReference type="ARBA" id="ARBA00004273"/>
    </source>
</evidence>
<dbReference type="GeneID" id="20348521"/>
<evidence type="ECO:0000256" key="7">
    <source>
        <dbReference type="ARBA" id="ARBA00023128"/>
    </source>
</evidence>
<gene>
    <name evidence="13" type="primary">20348521</name>
    <name evidence="12" type="ORF">GGTG_08063</name>
</gene>
<dbReference type="EMBL" id="GL385398">
    <property type="protein sequence ID" value="EJT74219.1"/>
    <property type="molecule type" value="Genomic_DNA"/>
</dbReference>
<dbReference type="GO" id="GO:0005743">
    <property type="term" value="C:mitochondrial inner membrane"/>
    <property type="evidence" value="ECO:0007669"/>
    <property type="project" value="UniProtKB-SubCell"/>
</dbReference>
<comment type="function">
    <text evidence="9">Involved in the organization of the mitochondrial membranes and the global structure of the mitochondria. Also required for mitochondrial distribution and mobility as well as for the maintenance of mitochondrial DNA nucleoids structures.</text>
</comment>
<dbReference type="Proteomes" id="UP000006039">
    <property type="component" value="Unassembled WGS sequence"/>
</dbReference>
<keyword evidence="4" id="KW-0999">Mitochondrion inner membrane</keyword>
<evidence type="ECO:0000256" key="9">
    <source>
        <dbReference type="ARBA" id="ARBA00025191"/>
    </source>
</evidence>
<feature type="region of interest" description="Disordered" evidence="10">
    <location>
        <begin position="26"/>
        <end position="68"/>
    </location>
</feature>
<evidence type="ECO:0000256" key="8">
    <source>
        <dbReference type="ARBA" id="ARBA00023136"/>
    </source>
</evidence>
<dbReference type="PANTHER" id="PTHR31068">
    <property type="entry name" value="MITOCHONDRIAL DISTRIBUTION AND MORPHOLOGY PROTEIN 31"/>
    <property type="match status" value="1"/>
</dbReference>